<feature type="transmembrane region" description="Helical" evidence="7">
    <location>
        <begin position="75"/>
        <end position="97"/>
    </location>
</feature>
<evidence type="ECO:0000256" key="4">
    <source>
        <dbReference type="ARBA" id="ARBA00022692"/>
    </source>
</evidence>
<comment type="caution">
    <text evidence="9">The sequence shown here is derived from an EMBL/GenBank/DDBJ whole genome shotgun (WGS) entry which is preliminary data.</text>
</comment>
<dbReference type="InterPro" id="IPR010290">
    <property type="entry name" value="TM_effector"/>
</dbReference>
<dbReference type="InterPro" id="IPR020846">
    <property type="entry name" value="MFS_dom"/>
</dbReference>
<organism evidence="9 10">
    <name type="scientific">Microbacterium helvum</name>
    <dbReference type="NCBI Taxonomy" id="2773713"/>
    <lineage>
        <taxon>Bacteria</taxon>
        <taxon>Bacillati</taxon>
        <taxon>Actinomycetota</taxon>
        <taxon>Actinomycetes</taxon>
        <taxon>Micrococcales</taxon>
        <taxon>Microbacteriaceae</taxon>
        <taxon>Microbacterium</taxon>
    </lineage>
</organism>
<evidence type="ECO:0000256" key="7">
    <source>
        <dbReference type="SAM" id="Phobius"/>
    </source>
</evidence>
<evidence type="ECO:0000256" key="6">
    <source>
        <dbReference type="ARBA" id="ARBA00023136"/>
    </source>
</evidence>
<dbReference type="EMBL" id="JACXZS010000010">
    <property type="protein sequence ID" value="MBD3943038.1"/>
    <property type="molecule type" value="Genomic_DNA"/>
</dbReference>
<dbReference type="PROSITE" id="PS50850">
    <property type="entry name" value="MFS"/>
    <property type="match status" value="1"/>
</dbReference>
<feature type="transmembrane region" description="Helical" evidence="7">
    <location>
        <begin position="303"/>
        <end position="325"/>
    </location>
</feature>
<feature type="transmembrane region" description="Helical" evidence="7">
    <location>
        <begin position="337"/>
        <end position="360"/>
    </location>
</feature>
<keyword evidence="2" id="KW-0813">Transport</keyword>
<keyword evidence="6 7" id="KW-0472">Membrane</keyword>
<feature type="transmembrane region" description="Helical" evidence="7">
    <location>
        <begin position="366"/>
        <end position="383"/>
    </location>
</feature>
<evidence type="ECO:0000256" key="2">
    <source>
        <dbReference type="ARBA" id="ARBA00022448"/>
    </source>
</evidence>
<proteinExistence type="predicted"/>
<dbReference type="Gene3D" id="1.20.1250.20">
    <property type="entry name" value="MFS general substrate transporter like domains"/>
    <property type="match status" value="1"/>
</dbReference>
<keyword evidence="10" id="KW-1185">Reference proteome</keyword>
<feature type="transmembrane region" description="Helical" evidence="7">
    <location>
        <begin position="12"/>
        <end position="36"/>
    </location>
</feature>
<dbReference type="InterPro" id="IPR036259">
    <property type="entry name" value="MFS_trans_sf"/>
</dbReference>
<evidence type="ECO:0000256" key="5">
    <source>
        <dbReference type="ARBA" id="ARBA00022989"/>
    </source>
</evidence>
<dbReference type="PANTHER" id="PTHR23513">
    <property type="entry name" value="INTEGRAL MEMBRANE EFFLUX PROTEIN-RELATED"/>
    <property type="match status" value="1"/>
</dbReference>
<accession>A0ABR8NQX2</accession>
<feature type="transmembrane region" description="Helical" evidence="7">
    <location>
        <begin position="42"/>
        <end position="63"/>
    </location>
</feature>
<comment type="subcellular location">
    <subcellularLocation>
        <location evidence="1">Cell membrane</location>
        <topology evidence="1">Multi-pass membrane protein</topology>
    </subcellularLocation>
</comment>
<evidence type="ECO:0000256" key="3">
    <source>
        <dbReference type="ARBA" id="ARBA00022475"/>
    </source>
</evidence>
<dbReference type="Proteomes" id="UP000598426">
    <property type="component" value="Unassembled WGS sequence"/>
</dbReference>
<feature type="transmembrane region" description="Helical" evidence="7">
    <location>
        <begin position="279"/>
        <end position="297"/>
    </location>
</feature>
<evidence type="ECO:0000256" key="1">
    <source>
        <dbReference type="ARBA" id="ARBA00004651"/>
    </source>
</evidence>
<feature type="transmembrane region" description="Helical" evidence="7">
    <location>
        <begin position="215"/>
        <end position="242"/>
    </location>
</feature>
<protein>
    <submittedName>
        <fullName evidence="9">MFS transporter</fullName>
    </submittedName>
</protein>
<sequence length="402" mass="41354">MVGPFRERNFTLYFVGQTVSLTGTWFQTLALSLVVLEATGSARALSGVTIAQFLPMIVLSIPAGRLADRFAPRTVLMCTSLVSAAVVGILALVVSATEPDLRAIYALVAVLGCAQAFERVTAQAIIFELAGPRELTTAVALSTITIGVSRSIGPGLAGVVFQVYGPVTGMVINSASFIVVFLSLVLIRPGRLYARTPATKTPGVAPPRLWADRSIVTLLIVNVVIALLAMNFLVTLTTVVTIDFGADAAAVGAAHALNAVGGIIGGVVAAALPHVSVRSPAMALTVFGGSVLLNAAAPTLTWFLLAAPLLGFGIGCYNGVLNAAAQASVPPERIGRLMSLVNIGSYGMVPFGALLLGWIIDLSSGRVALAVGGATALAAAAFVRWRLRRDPAVDDPAVAADS</sequence>
<feature type="transmembrane region" description="Helical" evidence="7">
    <location>
        <begin position="248"/>
        <end position="272"/>
    </location>
</feature>
<feature type="domain" description="Major facilitator superfamily (MFS) profile" evidence="8">
    <location>
        <begin position="169"/>
        <end position="402"/>
    </location>
</feature>
<reference evidence="9 10" key="1">
    <citation type="submission" date="2020-09" db="EMBL/GenBank/DDBJ databases">
        <title>Isolation and identification of active actinomycetes.</title>
        <authorList>
            <person name="Li X."/>
        </authorList>
    </citation>
    <scope>NUCLEOTIDE SEQUENCE [LARGE SCALE GENOMIC DNA]</scope>
    <source>
        <strain evidence="9 10">NEAU-LLC</strain>
    </source>
</reference>
<keyword evidence="3" id="KW-1003">Cell membrane</keyword>
<name>A0ABR8NQX2_9MICO</name>
<dbReference type="CDD" id="cd06173">
    <property type="entry name" value="MFS_MefA_like"/>
    <property type="match status" value="1"/>
</dbReference>
<feature type="transmembrane region" description="Helical" evidence="7">
    <location>
        <begin position="167"/>
        <end position="187"/>
    </location>
</feature>
<dbReference type="Pfam" id="PF05977">
    <property type="entry name" value="MFS_3"/>
    <property type="match status" value="1"/>
</dbReference>
<evidence type="ECO:0000259" key="8">
    <source>
        <dbReference type="PROSITE" id="PS50850"/>
    </source>
</evidence>
<dbReference type="SUPFAM" id="SSF103473">
    <property type="entry name" value="MFS general substrate transporter"/>
    <property type="match status" value="1"/>
</dbReference>
<evidence type="ECO:0000313" key="10">
    <source>
        <dbReference type="Proteomes" id="UP000598426"/>
    </source>
</evidence>
<keyword evidence="4 7" id="KW-0812">Transmembrane</keyword>
<dbReference type="PANTHER" id="PTHR23513:SF11">
    <property type="entry name" value="STAPHYLOFERRIN A TRANSPORTER"/>
    <property type="match status" value="1"/>
</dbReference>
<gene>
    <name evidence="9" type="ORF">IF188_15185</name>
</gene>
<keyword evidence="5 7" id="KW-1133">Transmembrane helix</keyword>
<evidence type="ECO:0000313" key="9">
    <source>
        <dbReference type="EMBL" id="MBD3943038.1"/>
    </source>
</evidence>